<evidence type="ECO:0000256" key="8">
    <source>
        <dbReference type="ARBA" id="ARBA00022859"/>
    </source>
</evidence>
<dbReference type="GO" id="GO:0005765">
    <property type="term" value="C:lysosomal membrane"/>
    <property type="evidence" value="ECO:0007669"/>
    <property type="project" value="UniProtKB-SubCell"/>
</dbReference>
<evidence type="ECO:0000256" key="17">
    <source>
        <dbReference type="ARBA" id="ARBA00063533"/>
    </source>
</evidence>
<evidence type="ECO:0000256" key="3">
    <source>
        <dbReference type="ARBA" id="ARBA00004352"/>
    </source>
</evidence>
<keyword evidence="7" id="KW-0967">Endosome</keyword>
<comment type="caution">
    <text evidence="19">Lacks conserved residue(s) required for the propagation of feature annotation.</text>
</comment>
<evidence type="ECO:0000256" key="22">
    <source>
        <dbReference type="SAM" id="SignalP"/>
    </source>
</evidence>
<gene>
    <name evidence="24" type="primary">Lamp3</name>
</gene>
<dbReference type="GO" id="GO:0072594">
    <property type="term" value="P:establishment of protein localization to organelle"/>
    <property type="evidence" value="ECO:0007669"/>
    <property type="project" value="TreeGrafter"/>
</dbReference>
<evidence type="ECO:0000256" key="10">
    <source>
        <dbReference type="ARBA" id="ARBA00023130"/>
    </source>
</evidence>
<dbReference type="OrthoDB" id="9428839at2759"/>
<evidence type="ECO:0000256" key="16">
    <source>
        <dbReference type="ARBA" id="ARBA00060358"/>
    </source>
</evidence>
<evidence type="ECO:0000256" key="2">
    <source>
        <dbReference type="ARBA" id="ARBA00004241"/>
    </source>
</evidence>
<keyword evidence="6 22" id="KW-0732">Signal</keyword>
<feature type="compositionally biased region" description="Polar residues" evidence="20">
    <location>
        <begin position="172"/>
        <end position="183"/>
    </location>
</feature>
<comment type="function">
    <text evidence="16">Lysosomal membrane glycoprotein which plays a role in the unfolded protein response (UPR) that contributes to protein degradation and cell survival during proteasomal dysfunction. Plays a role in the process of fusion of the lysosome with the autophagosome, thereby modulating the autophagic process. Promotes hepatocellular lipogenesis through activation of the PI3K/Akt pathway. May also play a role in dendritic cell function and in adaptive immunity.</text>
</comment>
<accession>A0A6I9LZW9</accession>
<reference evidence="24" key="3">
    <citation type="submission" date="2025-09" db="UniProtKB">
        <authorList>
            <consortium name="Ensembl"/>
        </authorList>
    </citation>
    <scope>IDENTIFICATION</scope>
</reference>
<evidence type="ECO:0000256" key="11">
    <source>
        <dbReference type="ARBA" id="ARBA00023136"/>
    </source>
</evidence>
<dbReference type="InterPro" id="IPR002000">
    <property type="entry name" value="Lysosome-assoc_membr_glycop"/>
</dbReference>
<dbReference type="GO" id="GO:0031902">
    <property type="term" value="C:late endosome membrane"/>
    <property type="evidence" value="ECO:0007669"/>
    <property type="project" value="TreeGrafter"/>
</dbReference>
<feature type="chain" id="PRO_5044635675" description="Lysosome-associated membrane glycoprotein 3" evidence="22">
    <location>
        <begin position="22"/>
        <end position="411"/>
    </location>
</feature>
<dbReference type="GO" id="GO:0031901">
    <property type="term" value="C:early endosome membrane"/>
    <property type="evidence" value="ECO:0007669"/>
    <property type="project" value="UniProtKB-SubCell"/>
</dbReference>
<keyword evidence="12 19" id="KW-1015">Disulfide bond</keyword>
<dbReference type="GO" id="GO:0043129">
    <property type="term" value="P:surfactant homeostasis"/>
    <property type="evidence" value="ECO:0007669"/>
    <property type="project" value="Ensembl"/>
</dbReference>
<keyword evidence="5 19" id="KW-0812">Transmembrane</keyword>
<protein>
    <recommendedName>
        <fullName evidence="18">Lysosome-associated membrane glycoprotein 3</fullName>
    </recommendedName>
</protein>
<dbReference type="PANTHER" id="PTHR11506">
    <property type="entry name" value="LYSOSOME-ASSOCIATED MEMBRANE GLYCOPROTEIN"/>
    <property type="match status" value="1"/>
</dbReference>
<organism evidence="24 25">
    <name type="scientific">Peromyscus maniculatus bairdii</name>
    <name type="common">Prairie deer mouse</name>
    <dbReference type="NCBI Taxonomy" id="230844"/>
    <lineage>
        <taxon>Eukaryota</taxon>
        <taxon>Metazoa</taxon>
        <taxon>Chordata</taxon>
        <taxon>Craniata</taxon>
        <taxon>Vertebrata</taxon>
        <taxon>Euteleostomi</taxon>
        <taxon>Mammalia</taxon>
        <taxon>Eutheria</taxon>
        <taxon>Euarchontoglires</taxon>
        <taxon>Glires</taxon>
        <taxon>Rodentia</taxon>
        <taxon>Myomorpha</taxon>
        <taxon>Muroidea</taxon>
        <taxon>Cricetidae</taxon>
        <taxon>Neotominae</taxon>
        <taxon>Peromyscus</taxon>
    </lineage>
</organism>
<feature type="domain" description="Lysosome-associated membrane glycoprotein 2-like luminal" evidence="23">
    <location>
        <begin position="219"/>
        <end position="361"/>
    </location>
</feature>
<feature type="transmembrane region" description="Helical" evidence="21">
    <location>
        <begin position="377"/>
        <end position="397"/>
    </location>
</feature>
<dbReference type="CTD" id="27074"/>
<evidence type="ECO:0000256" key="12">
    <source>
        <dbReference type="ARBA" id="ARBA00023157"/>
    </source>
</evidence>
<reference evidence="24" key="2">
    <citation type="submission" date="2025-08" db="UniProtKB">
        <authorList>
            <consortium name="Ensembl"/>
        </authorList>
    </citation>
    <scope>IDENTIFICATION</scope>
</reference>
<evidence type="ECO:0000256" key="4">
    <source>
        <dbReference type="ARBA" id="ARBA00004358"/>
    </source>
</evidence>
<evidence type="ECO:0000256" key="6">
    <source>
        <dbReference type="ARBA" id="ARBA00022729"/>
    </source>
</evidence>
<evidence type="ECO:0000256" key="1">
    <source>
        <dbReference type="ARBA" id="ARBA00004158"/>
    </source>
</evidence>
<dbReference type="PANTHER" id="PTHR11506:SF30">
    <property type="entry name" value="LYSOSOME-ASSOCIATED MEMBRANE GLYCOPROTEIN 3"/>
    <property type="match status" value="1"/>
</dbReference>
<evidence type="ECO:0000256" key="5">
    <source>
        <dbReference type="ARBA" id="ARBA00022692"/>
    </source>
</evidence>
<evidence type="ECO:0000256" key="9">
    <source>
        <dbReference type="ARBA" id="ARBA00022989"/>
    </source>
</evidence>
<dbReference type="Pfam" id="PF01299">
    <property type="entry name" value="Lamp2-like_luminal"/>
    <property type="match status" value="1"/>
</dbReference>
<keyword evidence="14 19" id="KW-0458">Lysosome</keyword>
<dbReference type="GO" id="GO:0002250">
    <property type="term" value="P:adaptive immune response"/>
    <property type="evidence" value="ECO:0007669"/>
    <property type="project" value="UniProtKB-KW"/>
</dbReference>
<dbReference type="GeneTree" id="ENSGT00950000182899"/>
<dbReference type="RefSeq" id="XP_006987787.1">
    <property type="nucleotide sequence ID" value="XM_006987725.3"/>
</dbReference>
<evidence type="ECO:0000256" key="20">
    <source>
        <dbReference type="SAM" id="MobiDB-lite"/>
    </source>
</evidence>
<dbReference type="GO" id="GO:0097233">
    <property type="term" value="C:alveolar lamellar body membrane"/>
    <property type="evidence" value="ECO:0007669"/>
    <property type="project" value="Ensembl"/>
</dbReference>
<feature type="disulfide bond" evidence="19">
    <location>
        <begin position="334"/>
        <end position="371"/>
    </location>
</feature>
<evidence type="ECO:0000256" key="7">
    <source>
        <dbReference type="ARBA" id="ARBA00022753"/>
    </source>
</evidence>
<dbReference type="GO" id="GO:0009986">
    <property type="term" value="C:cell surface"/>
    <property type="evidence" value="ECO:0007669"/>
    <property type="project" value="UniProtKB-SubCell"/>
</dbReference>
<evidence type="ECO:0000256" key="13">
    <source>
        <dbReference type="ARBA" id="ARBA00023180"/>
    </source>
</evidence>
<comment type="subcellular location">
    <subcellularLocation>
        <location evidence="2">Cell surface</location>
    </subcellularLocation>
    <subcellularLocation>
        <location evidence="4">Cytoplasmic vesicle membrane</location>
        <topology evidence="4">Single-pass type I membrane protein</topology>
    </subcellularLocation>
    <subcellularLocation>
        <location evidence="1">Early endosome membrane</location>
        <topology evidence="1">Single-pass type I membrane protein</topology>
    </subcellularLocation>
    <subcellularLocation>
        <location evidence="3 19">Lysosome membrane</location>
        <topology evidence="3 19">Single-pass type I membrane protein</topology>
    </subcellularLocation>
</comment>
<dbReference type="GO" id="GO:0005886">
    <property type="term" value="C:plasma membrane"/>
    <property type="evidence" value="ECO:0007669"/>
    <property type="project" value="TreeGrafter"/>
</dbReference>
<feature type="region of interest" description="Disordered" evidence="20">
    <location>
        <begin position="172"/>
        <end position="216"/>
    </location>
</feature>
<keyword evidence="25" id="KW-1185">Reference proteome</keyword>
<dbReference type="GO" id="GO:0006629">
    <property type="term" value="P:lipid metabolic process"/>
    <property type="evidence" value="ECO:0007669"/>
    <property type="project" value="Ensembl"/>
</dbReference>
<keyword evidence="11 19" id="KW-0472">Membrane</keyword>
<proteinExistence type="inferred from homology"/>
<name>A0A6I9LZW9_PERMB</name>
<evidence type="ECO:0000259" key="23">
    <source>
        <dbReference type="Pfam" id="PF01299"/>
    </source>
</evidence>
<dbReference type="FunFam" id="2.40.160.110:FF:000006">
    <property type="entry name" value="Lysosome-associated membrane glycoprotein 3"/>
    <property type="match status" value="1"/>
</dbReference>
<evidence type="ECO:0000256" key="15">
    <source>
        <dbReference type="ARBA" id="ARBA00023329"/>
    </source>
</evidence>
<dbReference type="AlphaFoldDB" id="A0A6I9LZW9"/>
<comment type="similarity">
    <text evidence="19">Belongs to the LAMP family.</text>
</comment>
<dbReference type="PROSITE" id="PS51407">
    <property type="entry name" value="LAMP_3"/>
    <property type="match status" value="1"/>
</dbReference>
<evidence type="ECO:0000256" key="19">
    <source>
        <dbReference type="PROSITE-ProRule" id="PRU00740"/>
    </source>
</evidence>
<feature type="signal peptide" evidence="22">
    <location>
        <begin position="1"/>
        <end position="21"/>
    </location>
</feature>
<dbReference type="Proteomes" id="UP000694547">
    <property type="component" value="Chromosome 12"/>
</dbReference>
<evidence type="ECO:0000256" key="21">
    <source>
        <dbReference type="SAM" id="Phobius"/>
    </source>
</evidence>
<evidence type="ECO:0000313" key="25">
    <source>
        <dbReference type="Proteomes" id="UP000694547"/>
    </source>
</evidence>
<sequence>MSGRLSAVAVLFLSLAVILHGHQVREKEFTKTRDYLRYASTAIGQTTTKPLLQLTNQTRHVTLAERSRDDHIQMATETSTSENTVHTTIKTIIPGTTKSLLLSRPVSYTFVTPNNSHMTASSTERTIGPGSVAHLPIHTTGASPSTVNQITGRTPQPGGQTTLFKTLFTASHKSTTNQKTTPPTYVPGTSVPTHKDSLTNSPAPMVPGPTLATRSSPAKTGTYEVLNGSSLCIKAEMGIELIIQEKDSDFATQRHFNIDPSLTHASGKCGFQKSHLFLDFQGGSINITFIKEENTYYISEVGAYLTISNTEKTYQGMKRALMMFETVVGHSFKCVTEQSLQLSAQLQMKTRNIRLQAFEFEGDRFGNVDECLSDYTVVLPVVGAIVVILCVVGLGVYKIRQRYQSSGYQRI</sequence>
<reference evidence="24 25" key="1">
    <citation type="submission" date="2018-10" db="EMBL/GenBank/DDBJ databases">
        <title>Improved assembly of the deer mouse Peromyscus maniculatus genome.</title>
        <authorList>
            <person name="Lassance J.-M."/>
            <person name="Hoekstra H.E."/>
        </authorList>
    </citation>
    <scope>NUCLEOTIDE SEQUENCE [LARGE SCALE GENOMIC DNA]</scope>
</reference>
<dbReference type="Ensembl" id="ENSPEMT00000032758.2">
    <property type="protein sequence ID" value="ENSPEMP00000028337.1"/>
    <property type="gene ID" value="ENSPEMG00000023896.2"/>
</dbReference>
<comment type="subunit">
    <text evidence="17">Monomer. Interacts with FURIN.</text>
</comment>
<keyword evidence="13" id="KW-0325">Glycoprotein</keyword>
<keyword evidence="15" id="KW-0968">Cytoplasmic vesicle</keyword>
<evidence type="ECO:0000256" key="18">
    <source>
        <dbReference type="ARBA" id="ARBA00074382"/>
    </source>
</evidence>
<keyword evidence="8" id="KW-0391">Immunity</keyword>
<evidence type="ECO:0000256" key="14">
    <source>
        <dbReference type="ARBA" id="ARBA00023228"/>
    </source>
</evidence>
<keyword evidence="10" id="KW-1064">Adaptive immunity</keyword>
<dbReference type="Gene3D" id="2.40.160.110">
    <property type="match status" value="1"/>
</dbReference>
<dbReference type="PRINTS" id="PR00336">
    <property type="entry name" value="LYSASSOCTDMP"/>
</dbReference>
<evidence type="ECO:0000313" key="24">
    <source>
        <dbReference type="Ensembl" id="ENSPEMP00000028337.1"/>
    </source>
</evidence>
<keyword evidence="9 21" id="KW-1133">Transmembrane helix</keyword>
<dbReference type="GeneID" id="102906128"/>
<dbReference type="InterPro" id="IPR048528">
    <property type="entry name" value="Lamp2-like_luminal"/>
</dbReference>